<dbReference type="AlphaFoldDB" id="A0A562BRN4"/>
<proteinExistence type="predicted"/>
<accession>A0A562BRN4</accession>
<comment type="caution">
    <text evidence="1">The sequence shown here is derived from an EMBL/GenBank/DDBJ whole genome shotgun (WGS) entry which is preliminary data.</text>
</comment>
<evidence type="ECO:0000313" key="2">
    <source>
        <dbReference type="Proteomes" id="UP000318141"/>
    </source>
</evidence>
<reference evidence="1 2" key="1">
    <citation type="submission" date="2019-07" db="EMBL/GenBank/DDBJ databases">
        <title>Genome sequencing of lignin-degrading bacterial isolates.</title>
        <authorList>
            <person name="Gladden J."/>
        </authorList>
    </citation>
    <scope>NUCLEOTIDE SEQUENCE [LARGE SCALE GENOMIC DNA]</scope>
    <source>
        <strain evidence="1 2">J11</strain>
    </source>
</reference>
<name>A0A562BRN4_9BURK</name>
<gene>
    <name evidence="1" type="ORF">L602_001500000100</name>
</gene>
<dbReference type="EMBL" id="VLJN01000007">
    <property type="protein sequence ID" value="TWG87877.1"/>
    <property type="molecule type" value="Genomic_DNA"/>
</dbReference>
<evidence type="ECO:0000313" key="1">
    <source>
        <dbReference type="EMBL" id="TWG87877.1"/>
    </source>
</evidence>
<dbReference type="Proteomes" id="UP000318141">
    <property type="component" value="Unassembled WGS sequence"/>
</dbReference>
<protein>
    <submittedName>
        <fullName evidence="1">Uncharacterized protein</fullName>
    </submittedName>
</protein>
<dbReference type="OrthoDB" id="8964394at2"/>
<keyword evidence="2" id="KW-1185">Reference proteome</keyword>
<organism evidence="1 2">
    <name type="scientific">Cupriavidus gilardii J11</name>
    <dbReference type="NCBI Taxonomy" id="936133"/>
    <lineage>
        <taxon>Bacteria</taxon>
        <taxon>Pseudomonadati</taxon>
        <taxon>Pseudomonadota</taxon>
        <taxon>Betaproteobacteria</taxon>
        <taxon>Burkholderiales</taxon>
        <taxon>Burkholderiaceae</taxon>
        <taxon>Cupriavidus</taxon>
    </lineage>
</organism>
<sequence>MRTDATMDNRLFDRALDLVHRYCAASVALLQRGLQIDPEAAEAILQRMATETTFVRKHNGLYLYIDGPIGQELSRLHGFARHVLAAVESGSLDADRVRAAAVRFGLAEEVTMTERCGETCACATLFDFPVQCVRPAQYARAEYPSLDL</sequence>